<evidence type="ECO:0000313" key="1">
    <source>
        <dbReference type="EMBL" id="KAL3071122.1"/>
    </source>
</evidence>
<gene>
    <name evidence="1" type="ORF">niasHS_015864</name>
</gene>
<dbReference type="Proteomes" id="UP001620645">
    <property type="component" value="Unassembled WGS sequence"/>
</dbReference>
<evidence type="ECO:0000313" key="2">
    <source>
        <dbReference type="Proteomes" id="UP001620645"/>
    </source>
</evidence>
<sequence length="403" mass="43564">MGKCQNVRTNNGNARVLGGNGQKFFVIQRDTNALDGSASQVQSSGMGGNLAQNMMQPQQQQFSQNFATPPQAQQTQQGFVALQQPQTFIPQQNRMPMPNQQQFTNQGMTNQRQTDLPPMMAPPQLGGQNAQPQKETEMAFSDEAPPCPQPTWKEAMEKAITKNPNESTNKVQTALSRAVRGTFIVACSPADRREAFQKKMKLSATGDNFCHVIKDGIWCQAVAMNMGGKGISIGMAKRSVEVYNTVMKGPGQSVVSVNLNYSDSVLFSGLTLYGQSSSSTATKYACQNVNAFTYVAQLTAASSFNPTESGTAVNSKYGENCSFRTDFVLPKLVKECTTALNTLAKCCSPCYVDFYKCIGGCTDPGNSICVPNCRIDLGDCATKKCGTMTECATNCKPGCIDDE</sequence>
<proteinExistence type="predicted"/>
<keyword evidence="2" id="KW-1185">Reference proteome</keyword>
<dbReference type="EMBL" id="JBICCN010000400">
    <property type="protein sequence ID" value="KAL3071122.1"/>
    <property type="molecule type" value="Genomic_DNA"/>
</dbReference>
<dbReference type="Gene3D" id="2.160.20.10">
    <property type="entry name" value="Single-stranded right-handed beta-helix, Pectin lyase-like"/>
    <property type="match status" value="1"/>
</dbReference>
<name>A0ABD2HTJ5_HETSC</name>
<comment type="caution">
    <text evidence="1">The sequence shown here is derived from an EMBL/GenBank/DDBJ whole genome shotgun (WGS) entry which is preliminary data.</text>
</comment>
<protein>
    <submittedName>
        <fullName evidence="1">Uncharacterized protein</fullName>
    </submittedName>
</protein>
<dbReference type="AlphaFoldDB" id="A0ABD2HTJ5"/>
<accession>A0ABD2HTJ5</accession>
<organism evidence="1 2">
    <name type="scientific">Heterodera schachtii</name>
    <name type="common">Sugarbeet cyst nematode worm</name>
    <name type="synonym">Tylenchus schachtii</name>
    <dbReference type="NCBI Taxonomy" id="97005"/>
    <lineage>
        <taxon>Eukaryota</taxon>
        <taxon>Metazoa</taxon>
        <taxon>Ecdysozoa</taxon>
        <taxon>Nematoda</taxon>
        <taxon>Chromadorea</taxon>
        <taxon>Rhabditida</taxon>
        <taxon>Tylenchina</taxon>
        <taxon>Tylenchomorpha</taxon>
        <taxon>Tylenchoidea</taxon>
        <taxon>Heteroderidae</taxon>
        <taxon>Heteroderinae</taxon>
        <taxon>Heterodera</taxon>
    </lineage>
</organism>
<reference evidence="1 2" key="1">
    <citation type="submission" date="2024-10" db="EMBL/GenBank/DDBJ databases">
        <authorList>
            <person name="Kim D."/>
        </authorList>
    </citation>
    <scope>NUCLEOTIDE SEQUENCE [LARGE SCALE GENOMIC DNA]</scope>
    <source>
        <strain evidence="1">Taebaek</strain>
    </source>
</reference>
<dbReference type="InterPro" id="IPR012334">
    <property type="entry name" value="Pectin_lyas_fold"/>
</dbReference>